<protein>
    <submittedName>
        <fullName evidence="3">Uma2 family endonuclease</fullName>
    </submittedName>
</protein>
<reference evidence="3" key="2">
    <citation type="journal article" date="2022" name="Microbiol. Resour. Announc.">
        <title>Metagenome Sequencing to Explore Phylogenomics of Terrestrial Cyanobacteria.</title>
        <authorList>
            <person name="Ward R.D."/>
            <person name="Stajich J.E."/>
            <person name="Johansen J.R."/>
            <person name="Huntemann M."/>
            <person name="Clum A."/>
            <person name="Foster B."/>
            <person name="Foster B."/>
            <person name="Roux S."/>
            <person name="Palaniappan K."/>
            <person name="Varghese N."/>
            <person name="Mukherjee S."/>
            <person name="Reddy T.B.K."/>
            <person name="Daum C."/>
            <person name="Copeland A."/>
            <person name="Chen I.A."/>
            <person name="Ivanova N.N."/>
            <person name="Kyrpides N.C."/>
            <person name="Shapiro N."/>
            <person name="Eloe-Fadrosh E.A."/>
            <person name="Pietrasiak N."/>
        </authorList>
    </citation>
    <scope>NUCLEOTIDE SEQUENCE</scope>
    <source>
        <strain evidence="3">CPER-KK1</strain>
    </source>
</reference>
<dbReference type="InterPro" id="IPR008538">
    <property type="entry name" value="Uma2"/>
</dbReference>
<gene>
    <name evidence="3" type="ORF">KME25_19950</name>
</gene>
<feature type="domain" description="Putative restriction endonuclease" evidence="2">
    <location>
        <begin position="19"/>
        <end position="192"/>
    </location>
</feature>
<evidence type="ECO:0000259" key="2">
    <source>
        <dbReference type="Pfam" id="PF05685"/>
    </source>
</evidence>
<keyword evidence="3" id="KW-0255">Endonuclease</keyword>
<dbReference type="InterPro" id="IPR011335">
    <property type="entry name" value="Restrct_endonuc-II-like"/>
</dbReference>
<evidence type="ECO:0000256" key="1">
    <source>
        <dbReference type="SAM" id="Coils"/>
    </source>
</evidence>
<dbReference type="Proteomes" id="UP000753908">
    <property type="component" value="Unassembled WGS sequence"/>
</dbReference>
<dbReference type="EMBL" id="JAHHIF010000028">
    <property type="protein sequence ID" value="MBW4546692.1"/>
    <property type="molecule type" value="Genomic_DNA"/>
</dbReference>
<dbReference type="PANTHER" id="PTHR34107">
    <property type="entry name" value="SLL0198 PROTEIN-RELATED"/>
    <property type="match status" value="1"/>
</dbReference>
<keyword evidence="3" id="KW-0540">Nuclease</keyword>
<evidence type="ECO:0000313" key="4">
    <source>
        <dbReference type="Proteomes" id="UP000753908"/>
    </source>
</evidence>
<dbReference type="AlphaFoldDB" id="A0A951PPC3"/>
<keyword evidence="1" id="KW-0175">Coiled coil</keyword>
<dbReference type="GO" id="GO:0004519">
    <property type="term" value="F:endonuclease activity"/>
    <property type="evidence" value="ECO:0007669"/>
    <property type="project" value="UniProtKB-KW"/>
</dbReference>
<evidence type="ECO:0000313" key="3">
    <source>
        <dbReference type="EMBL" id="MBW4546692.1"/>
    </source>
</evidence>
<name>A0A951PPC3_9CYAN</name>
<reference evidence="3" key="1">
    <citation type="submission" date="2021-05" db="EMBL/GenBank/DDBJ databases">
        <authorList>
            <person name="Pietrasiak N."/>
            <person name="Ward R."/>
            <person name="Stajich J.E."/>
            <person name="Kurbessoian T."/>
        </authorList>
    </citation>
    <scope>NUCLEOTIDE SEQUENCE</scope>
    <source>
        <strain evidence="3">CPER-KK1</strain>
    </source>
</reference>
<dbReference type="CDD" id="cd06260">
    <property type="entry name" value="DUF820-like"/>
    <property type="match status" value="1"/>
</dbReference>
<sequence>MGRIDMSRSVASTETLTFEEYRFYQGEPDVLYELFRGHLIPMATPTALHTRICDFLVYKLKFYFADQNLPLIALTTTGVRTEVDSSRIPDVVVCTSALWEQACTRPGSGILDLGEVPTLVVEVTSDNWREDYIRKRAEYALIDIPEYLIVDSNKERIWVLSHPEGEEGYQREEFTRGQELKLVQFPGLVLSVDTILSPPLVEDLIREEQAQRRQLEQQVDEARQRADEERQRAERLAARLREMGVNPDDI</sequence>
<comment type="caution">
    <text evidence="3">The sequence shown here is derived from an EMBL/GenBank/DDBJ whole genome shotgun (WGS) entry which is preliminary data.</text>
</comment>
<proteinExistence type="predicted"/>
<feature type="coiled-coil region" evidence="1">
    <location>
        <begin position="201"/>
        <end position="246"/>
    </location>
</feature>
<dbReference type="Gene3D" id="3.90.1570.10">
    <property type="entry name" value="tt1808, chain A"/>
    <property type="match status" value="1"/>
</dbReference>
<organism evidence="3 4">
    <name type="scientific">Symplocastrum torsivum CPER-KK1</name>
    <dbReference type="NCBI Taxonomy" id="450513"/>
    <lineage>
        <taxon>Bacteria</taxon>
        <taxon>Bacillati</taxon>
        <taxon>Cyanobacteriota</taxon>
        <taxon>Cyanophyceae</taxon>
        <taxon>Oscillatoriophycideae</taxon>
        <taxon>Oscillatoriales</taxon>
        <taxon>Microcoleaceae</taxon>
        <taxon>Symplocastrum</taxon>
    </lineage>
</organism>
<keyword evidence="3" id="KW-0378">Hydrolase</keyword>
<accession>A0A951PPC3</accession>
<dbReference type="SUPFAM" id="SSF52980">
    <property type="entry name" value="Restriction endonuclease-like"/>
    <property type="match status" value="1"/>
</dbReference>
<dbReference type="InterPro" id="IPR012296">
    <property type="entry name" value="Nuclease_put_TT1808"/>
</dbReference>
<dbReference type="Pfam" id="PF05685">
    <property type="entry name" value="Uma2"/>
    <property type="match status" value="1"/>
</dbReference>
<dbReference type="PANTHER" id="PTHR34107:SF2">
    <property type="entry name" value="SLL0888 PROTEIN"/>
    <property type="match status" value="1"/>
</dbReference>